<reference evidence="4" key="2">
    <citation type="submission" date="2016-02" db="EMBL/GenBank/DDBJ databases">
        <title>Genome sequencing of Aspergillus luchuensis NBRC 4314.</title>
        <authorList>
            <person name="Yamada O."/>
        </authorList>
    </citation>
    <scope>NUCLEOTIDE SEQUENCE [LARGE SCALE GENOMIC DNA]</scope>
    <source>
        <strain evidence="4">RIB 2604</strain>
    </source>
</reference>
<feature type="compositionally biased region" description="Polar residues" evidence="1">
    <location>
        <begin position="116"/>
        <end position="150"/>
    </location>
</feature>
<feature type="region of interest" description="Disordered" evidence="1">
    <location>
        <begin position="1"/>
        <end position="275"/>
    </location>
</feature>
<feature type="compositionally biased region" description="Polar residues" evidence="1">
    <location>
        <begin position="405"/>
        <end position="421"/>
    </location>
</feature>
<dbReference type="AlphaFoldDB" id="A0A146FGJ1"/>
<comment type="caution">
    <text evidence="3">The sequence shown here is derived from an EMBL/GenBank/DDBJ whole genome shotgun (WGS) entry which is preliminary data.</text>
</comment>
<feature type="compositionally biased region" description="Polar residues" evidence="1">
    <location>
        <begin position="84"/>
        <end position="93"/>
    </location>
</feature>
<feature type="compositionally biased region" description="Polar residues" evidence="1">
    <location>
        <begin position="180"/>
        <end position="193"/>
    </location>
</feature>
<feature type="compositionally biased region" description="Low complexity" evidence="1">
    <location>
        <begin position="226"/>
        <end position="240"/>
    </location>
</feature>
<dbReference type="VEuPathDB" id="FungiDB:ASPFODRAFT_702992"/>
<feature type="region of interest" description="Disordered" evidence="1">
    <location>
        <begin position="368"/>
        <end position="440"/>
    </location>
</feature>
<proteinExistence type="predicted"/>
<evidence type="ECO:0000256" key="1">
    <source>
        <dbReference type="SAM" id="MobiDB-lite"/>
    </source>
</evidence>
<name>A0A146FGJ1_ASPKA</name>
<reference evidence="3 4" key="1">
    <citation type="journal article" date="2016" name="DNA Res.">
        <title>Genome sequence of Aspergillus luchuensis NBRC 4314.</title>
        <authorList>
            <person name="Yamada O."/>
            <person name="Machida M."/>
            <person name="Hosoyama A."/>
            <person name="Goto M."/>
            <person name="Takahashi T."/>
            <person name="Futagami T."/>
            <person name="Yamagata Y."/>
            <person name="Takeuchi M."/>
            <person name="Kobayashi T."/>
            <person name="Koike H."/>
            <person name="Abe K."/>
            <person name="Asai K."/>
            <person name="Arita M."/>
            <person name="Fujita N."/>
            <person name="Fukuda K."/>
            <person name="Higa K."/>
            <person name="Horikawa H."/>
            <person name="Ishikawa T."/>
            <person name="Jinno K."/>
            <person name="Kato Y."/>
            <person name="Kirimura K."/>
            <person name="Mizutani O."/>
            <person name="Nakasone K."/>
            <person name="Sano M."/>
            <person name="Shiraishi Y."/>
            <person name="Tsukahara M."/>
            <person name="Gomi K."/>
        </authorList>
    </citation>
    <scope>NUCLEOTIDE SEQUENCE [LARGE SCALE GENOMIC DNA]</scope>
    <source>
        <strain evidence="3 4">RIB 2604</strain>
    </source>
</reference>
<organism evidence="3 4">
    <name type="scientific">Aspergillus kawachii</name>
    <name type="common">White koji mold</name>
    <name type="synonym">Aspergillus awamori var. kawachi</name>
    <dbReference type="NCBI Taxonomy" id="1069201"/>
    <lineage>
        <taxon>Eukaryota</taxon>
        <taxon>Fungi</taxon>
        <taxon>Dikarya</taxon>
        <taxon>Ascomycota</taxon>
        <taxon>Pezizomycotina</taxon>
        <taxon>Eurotiomycetes</taxon>
        <taxon>Eurotiomycetidae</taxon>
        <taxon>Eurotiales</taxon>
        <taxon>Aspergillaceae</taxon>
        <taxon>Aspergillus</taxon>
        <taxon>Aspergillus subgen. Circumdati</taxon>
    </lineage>
</organism>
<evidence type="ECO:0000313" key="4">
    <source>
        <dbReference type="Proteomes" id="UP000075230"/>
    </source>
</evidence>
<dbReference type="EMBL" id="BCWF01000018">
    <property type="protein sequence ID" value="GAT24898.1"/>
    <property type="molecule type" value="Genomic_DNA"/>
</dbReference>
<sequence>MPSFLPLWDKKSEGSPYNPESNTPTTNCPTEGQCATDENGSPANQPTPGYDLGSDGSQPLIQIEGEAPPGAPATDNASAPPPTTTADLAQTQHGDAGGWPRTASLIDALPEVETNAPANEQTSDMGGTRSQLPTSVLSVSSKPSRPSLTQAAPPRIPYAGPGRPEGPGLFRPSTREESDYVQQFLTNQVQAAQHPQIRHRRGAAVHNVDAGNLFGMPRRQVERTDSSALLTSESSTASESPSEDHPTTQARNTEGKDVSSLQGPQDESTAALDSGASSVYSATPLLQLDDTHVCENAAGNTSAPQAEQLDSPESQTTGASIAQDGSSLLQPLFKAKSTWPAFESTPAYSNDLSSFSMPFELSHSERLPGAYLSTDSPNSDEELGSSGNEPATKAPESTAKHEDMNASSSTPSHIQDTSKPSDPSPNAWHSTTEEGSNPYSFTVTWYAPESEFESRSQYFDAHSTLARSLPQSEPEQYAPLLGTAALSQTSPSSKESAEGQETAEDASENQSSELDRGKSSAPTRKNDGLNLDESNPNECPRDEITLTNQVYVEDDSPSVISESLRTESDDWSVDEDEDGMFCHPRDLMDHLERLQHHEQLCQSHRAAVRKVSLYVTMFVYLMVFLIAYHWILLTA</sequence>
<feature type="compositionally biased region" description="Polar residues" evidence="1">
    <location>
        <begin position="311"/>
        <end position="323"/>
    </location>
</feature>
<feature type="compositionally biased region" description="Polar residues" evidence="1">
    <location>
        <begin position="259"/>
        <end position="268"/>
    </location>
</feature>
<protein>
    <submittedName>
        <fullName evidence="3">Similar to An12g03330</fullName>
    </submittedName>
</protein>
<keyword evidence="2" id="KW-0812">Transmembrane</keyword>
<feature type="region of interest" description="Disordered" evidence="1">
    <location>
        <begin position="293"/>
        <end position="323"/>
    </location>
</feature>
<evidence type="ECO:0000313" key="3">
    <source>
        <dbReference type="EMBL" id="GAT24898.1"/>
    </source>
</evidence>
<keyword evidence="2" id="KW-1133">Transmembrane helix</keyword>
<accession>A0A146FGJ1</accession>
<keyword evidence="2" id="KW-0472">Membrane</keyword>
<gene>
    <name evidence="3" type="ORF">RIB2604_01807320</name>
</gene>
<feature type="transmembrane region" description="Helical" evidence="2">
    <location>
        <begin position="611"/>
        <end position="633"/>
    </location>
</feature>
<dbReference type="Proteomes" id="UP000075230">
    <property type="component" value="Unassembled WGS sequence"/>
</dbReference>
<feature type="region of interest" description="Disordered" evidence="1">
    <location>
        <begin position="486"/>
        <end position="543"/>
    </location>
</feature>
<feature type="compositionally biased region" description="Polar residues" evidence="1">
    <location>
        <begin position="36"/>
        <end position="47"/>
    </location>
</feature>
<feature type="compositionally biased region" description="Polar residues" evidence="1">
    <location>
        <begin position="18"/>
        <end position="30"/>
    </location>
</feature>
<evidence type="ECO:0000256" key="2">
    <source>
        <dbReference type="SAM" id="Phobius"/>
    </source>
</evidence>
<feature type="compositionally biased region" description="Polar residues" evidence="1">
    <location>
        <begin position="427"/>
        <end position="440"/>
    </location>
</feature>